<dbReference type="EMBL" id="CAJPDR010001195">
    <property type="protein sequence ID" value="CAF9943707.1"/>
    <property type="molecule type" value="Genomic_DNA"/>
</dbReference>
<comment type="caution">
    <text evidence="1">The sequence shown here is derived from an EMBL/GenBank/DDBJ whole genome shotgun (WGS) entry which is preliminary data.</text>
</comment>
<dbReference type="Proteomes" id="UP000664203">
    <property type="component" value="Unassembled WGS sequence"/>
</dbReference>
<organism evidence="1 2">
    <name type="scientific">Alectoria fallacina</name>
    <dbReference type="NCBI Taxonomy" id="1903189"/>
    <lineage>
        <taxon>Eukaryota</taxon>
        <taxon>Fungi</taxon>
        <taxon>Dikarya</taxon>
        <taxon>Ascomycota</taxon>
        <taxon>Pezizomycotina</taxon>
        <taxon>Lecanoromycetes</taxon>
        <taxon>OSLEUM clade</taxon>
        <taxon>Lecanoromycetidae</taxon>
        <taxon>Lecanorales</taxon>
        <taxon>Lecanorineae</taxon>
        <taxon>Parmeliaceae</taxon>
        <taxon>Alectoria</taxon>
    </lineage>
</organism>
<gene>
    <name evidence="1" type="ORF">ALECFALPRED_000993</name>
</gene>
<sequence length="120" mass="13722">MSQKSFIGSLLGFEILREIRTNWSLVFPLEFDDDDRVPWPSRILPASLRVIKLLDRMGRDLEQYAKLVKGVTHAKRTTCPLLEVLELAVTRAPEIQDLQRACEDAGIAFVVRSDQLLEEI</sequence>
<reference evidence="1" key="1">
    <citation type="submission" date="2021-03" db="EMBL/GenBank/DDBJ databases">
        <authorList>
            <person name="Tagirdzhanova G."/>
        </authorList>
    </citation>
    <scope>NUCLEOTIDE SEQUENCE</scope>
</reference>
<keyword evidence="2" id="KW-1185">Reference proteome</keyword>
<name>A0A8H3JAP6_9LECA</name>
<evidence type="ECO:0000313" key="2">
    <source>
        <dbReference type="Proteomes" id="UP000664203"/>
    </source>
</evidence>
<dbReference type="AlphaFoldDB" id="A0A8H3JAP6"/>
<accession>A0A8H3JAP6</accession>
<protein>
    <submittedName>
        <fullName evidence="1">Uncharacterized protein</fullName>
    </submittedName>
</protein>
<proteinExistence type="predicted"/>
<evidence type="ECO:0000313" key="1">
    <source>
        <dbReference type="EMBL" id="CAF9943707.1"/>
    </source>
</evidence>